<dbReference type="Gene3D" id="2.60.120.10">
    <property type="entry name" value="Jelly Rolls"/>
    <property type="match status" value="1"/>
</dbReference>
<dbReference type="EMBL" id="BOPF01000005">
    <property type="protein sequence ID" value="GIJ44968.1"/>
    <property type="molecule type" value="Genomic_DNA"/>
</dbReference>
<dbReference type="InterPro" id="IPR014710">
    <property type="entry name" value="RmlC-like_jellyroll"/>
</dbReference>
<dbReference type="RefSeq" id="WP_203898520.1">
    <property type="nucleotide sequence ID" value="NZ_BOPF01000005.1"/>
</dbReference>
<evidence type="ECO:0000313" key="4">
    <source>
        <dbReference type="Proteomes" id="UP000619260"/>
    </source>
</evidence>
<dbReference type="InterPro" id="IPR011051">
    <property type="entry name" value="RmlC_Cupin_sf"/>
</dbReference>
<evidence type="ECO:0000259" key="2">
    <source>
        <dbReference type="Pfam" id="PF14667"/>
    </source>
</evidence>
<gene>
    <name evidence="3" type="ORF">Val02_18540</name>
</gene>
<comment type="caution">
    <text evidence="3">The sequence shown here is derived from an EMBL/GenBank/DDBJ whole genome shotgun (WGS) entry which is preliminary data.</text>
</comment>
<evidence type="ECO:0000313" key="3">
    <source>
        <dbReference type="EMBL" id="GIJ44968.1"/>
    </source>
</evidence>
<accession>A0A8J4DPS6</accession>
<name>A0A8J4DPS6_9ACTN</name>
<dbReference type="Proteomes" id="UP000619260">
    <property type="component" value="Unassembled WGS sequence"/>
</dbReference>
<dbReference type="InterPro" id="IPR029303">
    <property type="entry name" value="CapF_C"/>
</dbReference>
<feature type="region of interest" description="Disordered" evidence="1">
    <location>
        <begin position="106"/>
        <end position="130"/>
    </location>
</feature>
<keyword evidence="4" id="KW-1185">Reference proteome</keyword>
<organism evidence="3 4">
    <name type="scientific">Virgisporangium aliadipatigenens</name>
    <dbReference type="NCBI Taxonomy" id="741659"/>
    <lineage>
        <taxon>Bacteria</taxon>
        <taxon>Bacillati</taxon>
        <taxon>Actinomycetota</taxon>
        <taxon>Actinomycetes</taxon>
        <taxon>Micromonosporales</taxon>
        <taxon>Micromonosporaceae</taxon>
        <taxon>Virgisporangium</taxon>
    </lineage>
</organism>
<dbReference type="AlphaFoldDB" id="A0A8J4DPS6"/>
<evidence type="ECO:0000256" key="1">
    <source>
        <dbReference type="SAM" id="MobiDB-lite"/>
    </source>
</evidence>
<dbReference type="SUPFAM" id="SSF51182">
    <property type="entry name" value="RmlC-like cupins"/>
    <property type="match status" value="1"/>
</dbReference>
<protein>
    <recommendedName>
        <fullName evidence="2">Capsular polysaccharide assembling protein CapF C-terminal domain-containing protein</fullName>
    </recommendedName>
</protein>
<reference evidence="3" key="1">
    <citation type="submission" date="2021-01" db="EMBL/GenBank/DDBJ databases">
        <title>Whole genome shotgun sequence of Virgisporangium aliadipatigenens NBRC 105644.</title>
        <authorList>
            <person name="Komaki H."/>
            <person name="Tamura T."/>
        </authorList>
    </citation>
    <scope>NUCLEOTIDE SEQUENCE</scope>
    <source>
        <strain evidence="3">NBRC 105644</strain>
    </source>
</reference>
<dbReference type="Pfam" id="PF14667">
    <property type="entry name" value="Polysacc_synt_C"/>
    <property type="match status" value="1"/>
</dbReference>
<sequence length="130" mass="14131">MLEIFELADTGDARGSSFGPPPDFFAERFPLGDLHLTTVLPGAVRGNHFHLERHELLTVLSTGPWSLHWDEGEGTAVHTRAFGPGAVLIRVPLRASHAVRNDGTTPLQVIGMTDGPFDPARPDAYPRDVV</sequence>
<proteinExistence type="predicted"/>
<feature type="domain" description="Capsular polysaccharide assembling protein CapF C-terminal" evidence="2">
    <location>
        <begin position="32"/>
        <end position="125"/>
    </location>
</feature>
<feature type="compositionally biased region" description="Basic and acidic residues" evidence="1">
    <location>
        <begin position="120"/>
        <end position="130"/>
    </location>
</feature>